<evidence type="ECO:0000313" key="7">
    <source>
        <dbReference type="Proteomes" id="UP000215509"/>
    </source>
</evidence>
<keyword evidence="2" id="KW-0975">Bacterial flagellum</keyword>
<dbReference type="NCBIfam" id="TIGR03506">
    <property type="entry name" value="FlgEFG_subfam"/>
    <property type="match status" value="1"/>
</dbReference>
<feature type="domain" description="Flagellar basal body rod protein N-terminal" evidence="3">
    <location>
        <begin position="12"/>
        <end position="35"/>
    </location>
</feature>
<name>A0A229UTA3_9BACL</name>
<evidence type="ECO:0000256" key="1">
    <source>
        <dbReference type="ARBA" id="ARBA00009677"/>
    </source>
</evidence>
<dbReference type="Pfam" id="PF22692">
    <property type="entry name" value="LlgE_F_G_D1"/>
    <property type="match status" value="1"/>
</dbReference>
<dbReference type="EMBL" id="NMQW01000015">
    <property type="protein sequence ID" value="OXM86385.1"/>
    <property type="molecule type" value="Genomic_DNA"/>
</dbReference>
<evidence type="ECO:0000259" key="4">
    <source>
        <dbReference type="Pfam" id="PF06429"/>
    </source>
</evidence>
<evidence type="ECO:0000256" key="2">
    <source>
        <dbReference type="RuleBase" id="RU362116"/>
    </source>
</evidence>
<keyword evidence="7" id="KW-1185">Reference proteome</keyword>
<reference evidence="6 7" key="1">
    <citation type="submission" date="2017-07" db="EMBL/GenBank/DDBJ databases">
        <title>Genome sequencing and assembly of Paenibacillus rigui.</title>
        <authorList>
            <person name="Mayilraj S."/>
        </authorList>
    </citation>
    <scope>NUCLEOTIDE SEQUENCE [LARGE SCALE GENOMIC DNA]</scope>
    <source>
        <strain evidence="6 7">JCM 16352</strain>
    </source>
</reference>
<comment type="subcellular location">
    <subcellularLocation>
        <location evidence="2">Bacterial flagellum basal body</location>
    </subcellularLocation>
</comment>
<dbReference type="InterPro" id="IPR020013">
    <property type="entry name" value="Flagellar_FlgE/F/G"/>
</dbReference>
<proteinExistence type="inferred from homology"/>
<comment type="caution">
    <text evidence="6">The sequence shown here is derived from an EMBL/GenBank/DDBJ whole genome shotgun (WGS) entry which is preliminary data.</text>
</comment>
<dbReference type="Pfam" id="PF00460">
    <property type="entry name" value="Flg_bb_rod"/>
    <property type="match status" value="1"/>
</dbReference>
<dbReference type="OrthoDB" id="9800375at2"/>
<dbReference type="InterPro" id="IPR001444">
    <property type="entry name" value="Flag_bb_rod_N"/>
</dbReference>
<dbReference type="GO" id="GO:0071978">
    <property type="term" value="P:bacterial-type flagellum-dependent swarming motility"/>
    <property type="evidence" value="ECO:0007669"/>
    <property type="project" value="TreeGrafter"/>
</dbReference>
<keyword evidence="6" id="KW-0969">Cilium</keyword>
<dbReference type="GO" id="GO:0009425">
    <property type="term" value="C:bacterial-type flagellum basal body"/>
    <property type="evidence" value="ECO:0007669"/>
    <property type="project" value="UniProtKB-SubCell"/>
</dbReference>
<feature type="domain" description="Flagellar hook protein FlgE/F/G-like D1" evidence="5">
    <location>
        <begin position="96"/>
        <end position="176"/>
    </location>
</feature>
<dbReference type="Pfam" id="PF06429">
    <property type="entry name" value="Flg_bbr_C"/>
    <property type="match status" value="1"/>
</dbReference>
<dbReference type="InterPro" id="IPR053967">
    <property type="entry name" value="LlgE_F_G-like_D1"/>
</dbReference>
<dbReference type="AlphaFoldDB" id="A0A229UTA3"/>
<dbReference type="RefSeq" id="WP_094014842.1">
    <property type="nucleotide sequence ID" value="NZ_NMQW01000015.1"/>
</dbReference>
<comment type="similarity">
    <text evidence="1 2">Belongs to the flagella basal body rod proteins family.</text>
</comment>
<evidence type="ECO:0000313" key="6">
    <source>
        <dbReference type="EMBL" id="OXM86385.1"/>
    </source>
</evidence>
<protein>
    <submittedName>
        <fullName evidence="6">Flagellar biosynthesis protein FlgG</fullName>
    </submittedName>
</protein>
<dbReference type="Proteomes" id="UP000215509">
    <property type="component" value="Unassembled WGS sequence"/>
</dbReference>
<dbReference type="InterPro" id="IPR010930">
    <property type="entry name" value="Flg_bb/hook_C_dom"/>
</dbReference>
<keyword evidence="6" id="KW-0282">Flagellum</keyword>
<dbReference type="InterPro" id="IPR037925">
    <property type="entry name" value="FlgE/F/G-like"/>
</dbReference>
<evidence type="ECO:0000259" key="3">
    <source>
        <dbReference type="Pfam" id="PF00460"/>
    </source>
</evidence>
<gene>
    <name evidence="6" type="ORF">CF651_10665</name>
</gene>
<organism evidence="6 7">
    <name type="scientific">Paenibacillus rigui</name>
    <dbReference type="NCBI Taxonomy" id="554312"/>
    <lineage>
        <taxon>Bacteria</taxon>
        <taxon>Bacillati</taxon>
        <taxon>Bacillota</taxon>
        <taxon>Bacilli</taxon>
        <taxon>Bacillales</taxon>
        <taxon>Paenibacillaceae</taxon>
        <taxon>Paenibacillus</taxon>
    </lineage>
</organism>
<keyword evidence="6" id="KW-0966">Cell projection</keyword>
<feature type="domain" description="Flagellar basal-body/hook protein C-terminal" evidence="4">
    <location>
        <begin position="245"/>
        <end position="290"/>
    </location>
</feature>
<evidence type="ECO:0000259" key="5">
    <source>
        <dbReference type="Pfam" id="PF22692"/>
    </source>
</evidence>
<accession>A0A229UTA3</accession>
<dbReference type="PANTHER" id="PTHR30435">
    <property type="entry name" value="FLAGELLAR PROTEIN"/>
    <property type="match status" value="1"/>
</dbReference>
<dbReference type="SUPFAM" id="SSF117143">
    <property type="entry name" value="Flagellar hook protein flgE"/>
    <property type="match status" value="1"/>
</dbReference>
<sequence length="292" mass="31624">MNNSMINSSVSMHALQQKLDMVANNMANSNTTGYKRKDASFQDVLTSVKQQPAGFQKEGRLSPLGYDQGWGAKLVQAQLNLAQGPVQASESPLDLALEGNGLFEVNSVTRDGNNNPTTLTEYTRNGSFQLSPSTDPANPDLFLTTKDGRYVMGTNNQPIRIPGNHHVKIEADGTIWASDDGNKGAAPAQVGQIKVVRVLRPQLLQQLGDNMYALPAGVNNPQDILQNVTAPEAQTNNLTDPITVRQGFLEQSNVSLTDEMTELLQIQKAFQLNSRAVSSSDTMMGLANNLRG</sequence>
<dbReference type="PANTHER" id="PTHR30435:SF19">
    <property type="entry name" value="FLAGELLAR BASAL-BODY ROD PROTEIN FLGG"/>
    <property type="match status" value="1"/>
</dbReference>